<protein>
    <submittedName>
        <fullName evidence="1">Uncharacterized protein</fullName>
    </submittedName>
</protein>
<dbReference type="AlphaFoldDB" id="A0A0S2SJ88"/>
<dbReference type="RefSeq" id="WP_060587462.1">
    <property type="nucleotide sequence ID" value="NZ_CP013067.1"/>
</dbReference>
<evidence type="ECO:0000313" key="2">
    <source>
        <dbReference type="Proteomes" id="UP000058114"/>
    </source>
</evidence>
<sequence>MSRQPHEALAPTVSQDNYRRLDNRVTSILKRNWPADEISQWVGLLSGEEQALACAILRRRHPRTTLLALPASNNEASKPLQSRELRPTVPVLSVAGRPIGRRHRVEDLTPVVIELSGTIRNASTGRTLWIAPGSPTDRANPGTAAIINASYRPTQHQVIADHRL</sequence>
<proteinExistence type="predicted"/>
<dbReference type="PATRIC" id="fig|652.5.peg.3816"/>
<dbReference type="KEGG" id="asr:WL1483_2340"/>
<dbReference type="Proteomes" id="UP000058114">
    <property type="component" value="Chromosome"/>
</dbReference>
<dbReference type="EMBL" id="CP013067">
    <property type="protein sequence ID" value="ALP41759.1"/>
    <property type="molecule type" value="Genomic_DNA"/>
</dbReference>
<evidence type="ECO:0000313" key="1">
    <source>
        <dbReference type="EMBL" id="ALP41759.1"/>
    </source>
</evidence>
<reference evidence="1 2" key="2">
    <citation type="journal article" date="2016" name="Genome Announc.">
        <title>Complete Genome Sequence of the Highly Virulent Aeromonas schubertii Strain WL1483, Isolated from Diseased Snakehead Fish (Channa argus) in China.</title>
        <authorList>
            <person name="Liu L."/>
            <person name="Li N."/>
            <person name="Zhang D."/>
            <person name="Fu X."/>
            <person name="Shi C."/>
            <person name="Lin Q."/>
            <person name="Hao G."/>
        </authorList>
    </citation>
    <scope>NUCLEOTIDE SEQUENCE [LARGE SCALE GENOMIC DNA]</scope>
    <source>
        <strain evidence="1 2">WL1483</strain>
    </source>
</reference>
<reference evidence="2" key="1">
    <citation type="submission" date="2015-10" db="EMBL/GenBank/DDBJ databases">
        <title>Complete Genome Sequence of Aeromonas schubertii strain WL1483.</title>
        <authorList>
            <person name="Liu L."/>
        </authorList>
    </citation>
    <scope>NUCLEOTIDE SEQUENCE [LARGE SCALE GENOMIC DNA]</scope>
    <source>
        <strain evidence="2">WL1483</strain>
    </source>
</reference>
<gene>
    <name evidence="1" type="ORF">WL1483_2340</name>
</gene>
<organism evidence="1 2">
    <name type="scientific">Aeromonas schubertii</name>
    <dbReference type="NCBI Taxonomy" id="652"/>
    <lineage>
        <taxon>Bacteria</taxon>
        <taxon>Pseudomonadati</taxon>
        <taxon>Pseudomonadota</taxon>
        <taxon>Gammaproteobacteria</taxon>
        <taxon>Aeromonadales</taxon>
        <taxon>Aeromonadaceae</taxon>
        <taxon>Aeromonas</taxon>
    </lineage>
</organism>
<name>A0A0S2SJ88_9GAMM</name>
<accession>A0A0S2SJ88</accession>